<dbReference type="AlphaFoldDB" id="A0A0H3J867"/>
<name>A0A0H3J867_CLOPA</name>
<evidence type="ECO:0000313" key="5">
    <source>
        <dbReference type="Proteomes" id="UP000030905"/>
    </source>
</evidence>
<evidence type="ECO:0000313" key="2">
    <source>
        <dbReference type="EMBL" id="AJA51208.1"/>
    </source>
</evidence>
<proteinExistence type="predicted"/>
<protein>
    <submittedName>
        <fullName evidence="2 3">Xylose isomerase domain-containing protein</fullName>
    </submittedName>
</protein>
<feature type="domain" description="Xylose isomerase-like TIM barrel" evidence="1">
    <location>
        <begin position="20"/>
        <end position="170"/>
    </location>
</feature>
<reference evidence="3 4" key="3">
    <citation type="journal article" name="Genome Announc.">
        <title>Improved Draft Genome Sequence of Clostridium pasteurianum Strain ATCC 6013 (DSM 525) Using a Hybrid Next-Generation Sequencing Approach.</title>
        <authorList>
            <person name="Pyne M.E."/>
            <person name="Utturkar S."/>
            <person name="Brown S.D."/>
            <person name="Moo-Young M."/>
            <person name="Chung D.A."/>
            <person name="Chou C.P."/>
        </authorList>
    </citation>
    <scope>NUCLEOTIDE SEQUENCE [LARGE SCALE GENOMIC DNA]</scope>
    <source>
        <strain evidence="3 4">ATCC 6013</strain>
    </source>
</reference>
<dbReference type="eggNOG" id="COG1082">
    <property type="taxonomic scope" value="Bacteria"/>
</dbReference>
<evidence type="ECO:0000259" key="1">
    <source>
        <dbReference type="Pfam" id="PF01261"/>
    </source>
</evidence>
<dbReference type="PATRIC" id="fig|1262449.3.peg.1844"/>
<dbReference type="KEGG" id="cpae:CPAST_c11200"/>
<dbReference type="EMBL" id="JPGY02000001">
    <property type="protein sequence ID" value="KRU12784.1"/>
    <property type="molecule type" value="Genomic_DNA"/>
</dbReference>
<dbReference type="GO" id="GO:0016853">
    <property type="term" value="F:isomerase activity"/>
    <property type="evidence" value="ECO:0007669"/>
    <property type="project" value="UniProtKB-KW"/>
</dbReference>
<reference evidence="3" key="2">
    <citation type="submission" date="2015-10" db="EMBL/GenBank/DDBJ databases">
        <title>Improved Draft Genome Sequence of Clostridium pasteurianum Strain ATCC 6013 (DSM 525) Using a Hybrid Next-Generation Sequencing Approach.</title>
        <authorList>
            <person name="Pyne M.E."/>
            <person name="Utturkar S.M."/>
            <person name="Brown S.D."/>
            <person name="Moo-Young M."/>
            <person name="Chung D.A."/>
            <person name="Chou P.C."/>
        </authorList>
    </citation>
    <scope>NUCLEOTIDE SEQUENCE</scope>
    <source>
        <strain evidence="3">ATCC 6013</strain>
    </source>
</reference>
<dbReference type="EMBL" id="CP009268">
    <property type="protein sequence ID" value="AJA51208.1"/>
    <property type="molecule type" value="Genomic_DNA"/>
</dbReference>
<dbReference type="KEGG" id="cpat:CLPA_c11200"/>
<keyword evidence="2" id="KW-0413">Isomerase</keyword>
<dbReference type="GeneID" id="93073312"/>
<dbReference type="Proteomes" id="UP000028042">
    <property type="component" value="Unassembled WGS sequence"/>
</dbReference>
<dbReference type="InterPro" id="IPR036237">
    <property type="entry name" value="Xyl_isomerase-like_sf"/>
</dbReference>
<keyword evidence="5" id="KW-1185">Reference proteome</keyword>
<dbReference type="Proteomes" id="UP000030905">
    <property type="component" value="Chromosome"/>
</dbReference>
<evidence type="ECO:0000313" key="4">
    <source>
        <dbReference type="Proteomes" id="UP000028042"/>
    </source>
</evidence>
<dbReference type="InterPro" id="IPR013022">
    <property type="entry name" value="Xyl_isomerase-like_TIM-brl"/>
</dbReference>
<dbReference type="SUPFAM" id="SSF51658">
    <property type="entry name" value="Xylose isomerase-like"/>
    <property type="match status" value="1"/>
</dbReference>
<gene>
    <name evidence="2" type="ORF">CLPA_c11200</name>
    <name evidence="3" type="ORF">CP6013_02032</name>
</gene>
<dbReference type="Pfam" id="PF01261">
    <property type="entry name" value="AP_endonuc_2"/>
    <property type="match status" value="1"/>
</dbReference>
<dbReference type="RefSeq" id="WP_003444437.1">
    <property type="nucleotide sequence ID" value="NZ_ANZB01000005.1"/>
</dbReference>
<sequence length="181" mass="21149">MRKTCIFSWFGYLINMNERFKLIKQAGFDGVLLWWSDENIDTDGAKEKQPELVLKNDLFIENIHLPFSGINDLWIDNINGDHYEKMIINSIRQCDNFQIPTVVMHLTRGDNPPSICKTGLNRIKRIVDTVENLNVNIALENLRKPEYIDYIFEEISSPKLGFCYDSGHNNCFTPERDFLKD</sequence>
<evidence type="ECO:0000313" key="3">
    <source>
        <dbReference type="EMBL" id="KRU12784.1"/>
    </source>
</evidence>
<accession>A0A0H3J867</accession>
<reference evidence="2 5" key="1">
    <citation type="journal article" date="2015" name="Genome Announc.">
        <title>Complete Genome Sequence of the Nitrogen-Fixing and Solvent-Producing Clostridium pasteurianum DSM 525.</title>
        <authorList>
            <person name="Poehlein A."/>
            <person name="Grosse-Honebrink A."/>
            <person name="Zhang Y."/>
            <person name="Minton N.P."/>
            <person name="Daniel R."/>
        </authorList>
    </citation>
    <scope>NUCLEOTIDE SEQUENCE [LARGE SCALE GENOMIC DNA]</scope>
    <source>
        <strain evidence="2">DSM 525</strain>
        <strain evidence="5">DSM 525 / ATCC 6013</strain>
    </source>
</reference>
<dbReference type="Gene3D" id="3.20.20.150">
    <property type="entry name" value="Divalent-metal-dependent TIM barrel enzymes"/>
    <property type="match status" value="1"/>
</dbReference>
<organism evidence="2 5">
    <name type="scientific">Clostridium pasteurianum DSM 525 = ATCC 6013</name>
    <dbReference type="NCBI Taxonomy" id="1262449"/>
    <lineage>
        <taxon>Bacteria</taxon>
        <taxon>Bacillati</taxon>
        <taxon>Bacillota</taxon>
        <taxon>Clostridia</taxon>
        <taxon>Eubacteriales</taxon>
        <taxon>Clostridiaceae</taxon>
        <taxon>Clostridium</taxon>
    </lineage>
</organism>